<evidence type="ECO:0008006" key="6">
    <source>
        <dbReference type="Google" id="ProtNLM"/>
    </source>
</evidence>
<name>A0ABU4TGQ2_9PSEU</name>
<evidence type="ECO:0000313" key="4">
    <source>
        <dbReference type="EMBL" id="MDX8037382.1"/>
    </source>
</evidence>
<sequence>MVREVRPALVLITAIVAVLVAAPAHGATEDDPITVVLPSGTVLPPGRYEAGINTGSGTVRAEVVVPGTPVAPQSSAVPSGQSTPDTSAPAAGQTTAPAAVAPSSGPSAWPVIWTTLLAILGTILVLAGGLVGYRRFLVPRKQIREYRAVVEQVRGGELQQALLALERLEPRLPERLRLEARFFAAFALFRMDLVDEAEYRLAALHREAPQDVDVAYLLAYLRVERRDYDGAEPVLEAAEAAGGMSRRLVRRLYGVVKFHRALEALRLGRVDTAAVLFQKVEKLGDFAERVPPDLRNQHVVLGAQALFDRDLVAARGQFEDLARAAENAAPEQREQMLASAEIGLALAAWLDNTLTSLGQVDQLLVSAARRLDPDGDTERPWTFTPDEDSVRERLVALSERQARAAEVNDRDLTLRSIHLLRAAAGLRLWAAAKTTPAEDVGRRDEVLGRLACAREYDPEFSDPYLVAGLLKAYFSSTPQEREDGVAVLRQAQRLGVREPELVRILNEEARLGQARRDAADRYLQVLDQFIADPSVRDEVRVSLLERLSRFRKVRPLDRRPELVRARAVAPTVDEMNSRTELLRERVSQLMTVQGGGENLTAAQQLVHHLENDSRVLAEQAHSVETKEADLLVLIGDWLLGDNEG</sequence>
<keyword evidence="3" id="KW-0732">Signal</keyword>
<comment type="caution">
    <text evidence="4">The sequence shown here is derived from an EMBL/GenBank/DDBJ whole genome shotgun (WGS) entry which is preliminary data.</text>
</comment>
<feature type="compositionally biased region" description="Low complexity" evidence="1">
    <location>
        <begin position="86"/>
        <end position="104"/>
    </location>
</feature>
<dbReference type="Proteomes" id="UP001285521">
    <property type="component" value="Unassembled WGS sequence"/>
</dbReference>
<feature type="signal peptide" evidence="3">
    <location>
        <begin position="1"/>
        <end position="26"/>
    </location>
</feature>
<accession>A0ABU4TGQ2</accession>
<evidence type="ECO:0000256" key="3">
    <source>
        <dbReference type="SAM" id="SignalP"/>
    </source>
</evidence>
<keyword evidence="2" id="KW-0472">Membrane</keyword>
<proteinExistence type="predicted"/>
<dbReference type="InterPro" id="IPR011990">
    <property type="entry name" value="TPR-like_helical_dom_sf"/>
</dbReference>
<reference evidence="4 5" key="2">
    <citation type="submission" date="2023-11" db="EMBL/GenBank/DDBJ databases">
        <authorList>
            <person name="Lara A.C."/>
            <person name="Chronakova A."/>
        </authorList>
    </citation>
    <scope>NUCLEOTIDE SEQUENCE [LARGE SCALE GENOMIC DNA]</scope>
    <source>
        <strain evidence="4 5">BCCO 10_0856</strain>
    </source>
</reference>
<dbReference type="Gene3D" id="1.25.40.10">
    <property type="entry name" value="Tetratricopeptide repeat domain"/>
    <property type="match status" value="1"/>
</dbReference>
<organism evidence="4 5">
    <name type="scientific">Lentzea miocenica</name>
    <dbReference type="NCBI Taxonomy" id="3095431"/>
    <lineage>
        <taxon>Bacteria</taxon>
        <taxon>Bacillati</taxon>
        <taxon>Actinomycetota</taxon>
        <taxon>Actinomycetes</taxon>
        <taxon>Pseudonocardiales</taxon>
        <taxon>Pseudonocardiaceae</taxon>
        <taxon>Lentzea</taxon>
    </lineage>
</organism>
<dbReference type="SUPFAM" id="SSF48452">
    <property type="entry name" value="TPR-like"/>
    <property type="match status" value="1"/>
</dbReference>
<gene>
    <name evidence="4" type="ORF">SK803_44920</name>
</gene>
<reference evidence="4 5" key="1">
    <citation type="submission" date="2023-11" db="EMBL/GenBank/DDBJ databases">
        <title>Lentzea sokolovensis, sp. nov., Lentzea kristufkii, sp. nov., and Lentzea miocenensis, sp. nov., rare actinobacteria from Sokolov Coal Basin, Miocene lacustrine sediment, Czech Republic.</title>
        <authorList>
            <person name="Lara A."/>
            <person name="Kotroba L."/>
            <person name="Nouioui I."/>
            <person name="Neumann-Schaal M."/>
            <person name="Mast Y."/>
            <person name="Chronakova A."/>
        </authorList>
    </citation>
    <scope>NUCLEOTIDE SEQUENCE [LARGE SCALE GENOMIC DNA]</scope>
    <source>
        <strain evidence="4 5">BCCO 10_0856</strain>
    </source>
</reference>
<feature type="chain" id="PRO_5046629717" description="Tetratricopeptide repeat protein" evidence="3">
    <location>
        <begin position="27"/>
        <end position="644"/>
    </location>
</feature>
<keyword evidence="2" id="KW-0812">Transmembrane</keyword>
<dbReference type="RefSeq" id="WP_319972379.1">
    <property type="nucleotide sequence ID" value="NZ_JAXAVW010000064.1"/>
</dbReference>
<evidence type="ECO:0000313" key="5">
    <source>
        <dbReference type="Proteomes" id="UP001285521"/>
    </source>
</evidence>
<feature type="compositionally biased region" description="Polar residues" evidence="1">
    <location>
        <begin position="71"/>
        <end position="85"/>
    </location>
</feature>
<keyword evidence="5" id="KW-1185">Reference proteome</keyword>
<evidence type="ECO:0000256" key="2">
    <source>
        <dbReference type="SAM" id="Phobius"/>
    </source>
</evidence>
<dbReference type="EMBL" id="JAXAVW010000064">
    <property type="protein sequence ID" value="MDX8037382.1"/>
    <property type="molecule type" value="Genomic_DNA"/>
</dbReference>
<evidence type="ECO:0000256" key="1">
    <source>
        <dbReference type="SAM" id="MobiDB-lite"/>
    </source>
</evidence>
<keyword evidence="2" id="KW-1133">Transmembrane helix</keyword>
<protein>
    <recommendedName>
        <fullName evidence="6">Tetratricopeptide repeat protein</fullName>
    </recommendedName>
</protein>
<feature type="transmembrane region" description="Helical" evidence="2">
    <location>
        <begin position="111"/>
        <end position="133"/>
    </location>
</feature>
<feature type="region of interest" description="Disordered" evidence="1">
    <location>
        <begin position="70"/>
        <end position="104"/>
    </location>
</feature>